<protein>
    <submittedName>
        <fullName evidence="1">Uncharacterized protein</fullName>
    </submittedName>
</protein>
<dbReference type="RefSeq" id="XP_022385634.1">
    <property type="nucleotide sequence ID" value="XM_022536933.1"/>
</dbReference>
<gene>
    <name evidence="1" type="ORF">ABOM_009805</name>
</gene>
<comment type="caution">
    <text evidence="1">The sequence shown here is derived from an EMBL/GenBank/DDBJ whole genome shotgun (WGS) entry which is preliminary data.</text>
</comment>
<proteinExistence type="predicted"/>
<dbReference type="AlphaFoldDB" id="A0A1F7ZR67"/>
<evidence type="ECO:0000313" key="2">
    <source>
        <dbReference type="Proteomes" id="UP000179179"/>
    </source>
</evidence>
<dbReference type="EMBL" id="LYCR01000100">
    <property type="protein sequence ID" value="OGM41917.1"/>
    <property type="molecule type" value="Genomic_DNA"/>
</dbReference>
<dbReference type="GeneID" id="34453195"/>
<keyword evidence="2" id="KW-1185">Reference proteome</keyword>
<evidence type="ECO:0000313" key="1">
    <source>
        <dbReference type="EMBL" id="OGM41917.1"/>
    </source>
</evidence>
<dbReference type="OrthoDB" id="4502507at2759"/>
<accession>A0A1F7ZR67</accession>
<name>A0A1F7ZR67_9EURO</name>
<reference evidence="1 2" key="1">
    <citation type="journal article" date="2016" name="Genome Biol. Evol.">
        <title>Draft genome sequence of an aflatoxigenic Aspergillus species, A. bombycis.</title>
        <authorList>
            <person name="Moore G.G."/>
            <person name="Mack B.M."/>
            <person name="Beltz S.B."/>
            <person name="Gilbert M.K."/>
        </authorList>
    </citation>
    <scope>NUCLEOTIDE SEQUENCE [LARGE SCALE GENOMIC DNA]</scope>
    <source>
        <strain evidence="2">NRRL 26010</strain>
    </source>
</reference>
<organism evidence="1 2">
    <name type="scientific">Aspergillus bombycis</name>
    <dbReference type="NCBI Taxonomy" id="109264"/>
    <lineage>
        <taxon>Eukaryota</taxon>
        <taxon>Fungi</taxon>
        <taxon>Dikarya</taxon>
        <taxon>Ascomycota</taxon>
        <taxon>Pezizomycotina</taxon>
        <taxon>Eurotiomycetes</taxon>
        <taxon>Eurotiomycetidae</taxon>
        <taxon>Eurotiales</taxon>
        <taxon>Aspergillaceae</taxon>
        <taxon>Aspergillus</taxon>
    </lineage>
</organism>
<sequence length="110" mass="11589">MPSVTGTISGSFNSFEGRWIVDGHLAEFHGNINPSVERWDSNATLEYDEIDDLAGASVVGPAGLPSYVGADSTSLTLIGQGGKQVKITGNLTIPISQRITISGQGVWTVR</sequence>
<dbReference type="Proteomes" id="UP000179179">
    <property type="component" value="Unassembled WGS sequence"/>
</dbReference>